<accession>A0ABW3R9I2</accession>
<gene>
    <name evidence="1" type="ORF">ACFQ2E_04130</name>
</gene>
<evidence type="ECO:0000313" key="2">
    <source>
        <dbReference type="Proteomes" id="UP001597163"/>
    </source>
</evidence>
<dbReference type="Proteomes" id="UP001597163">
    <property type="component" value="Unassembled WGS sequence"/>
</dbReference>
<organism evidence="1 2">
    <name type="scientific">Hwangdonia seohaensis</name>
    <dbReference type="NCBI Taxonomy" id="1240727"/>
    <lineage>
        <taxon>Bacteria</taxon>
        <taxon>Pseudomonadati</taxon>
        <taxon>Bacteroidota</taxon>
        <taxon>Flavobacteriia</taxon>
        <taxon>Flavobacteriales</taxon>
        <taxon>Flavobacteriaceae</taxon>
        <taxon>Hwangdonia</taxon>
    </lineage>
</organism>
<evidence type="ECO:0000313" key="1">
    <source>
        <dbReference type="EMBL" id="MFD1161592.1"/>
    </source>
</evidence>
<keyword evidence="2" id="KW-1185">Reference proteome</keyword>
<protein>
    <submittedName>
        <fullName evidence="1">Uncharacterized protein</fullName>
    </submittedName>
</protein>
<proteinExistence type="predicted"/>
<name>A0ABW3R9I2_9FLAO</name>
<dbReference type="RefSeq" id="WP_311936809.1">
    <property type="nucleotide sequence ID" value="NZ_JAVSCK010000001.1"/>
</dbReference>
<sequence>MIGVGFDFGLRQNKQEAFNYQQSQPGSANAQLKDTDNKLQSYWVFGLNYKF</sequence>
<comment type="caution">
    <text evidence="1">The sequence shown here is derived from an EMBL/GenBank/DDBJ whole genome shotgun (WGS) entry which is preliminary data.</text>
</comment>
<dbReference type="EMBL" id="JBHTLJ010000001">
    <property type="protein sequence ID" value="MFD1161592.1"/>
    <property type="molecule type" value="Genomic_DNA"/>
</dbReference>
<reference evidence="2" key="1">
    <citation type="journal article" date="2019" name="Int. J. Syst. Evol. Microbiol.">
        <title>The Global Catalogue of Microorganisms (GCM) 10K type strain sequencing project: providing services to taxonomists for standard genome sequencing and annotation.</title>
        <authorList>
            <consortium name="The Broad Institute Genomics Platform"/>
            <consortium name="The Broad Institute Genome Sequencing Center for Infectious Disease"/>
            <person name="Wu L."/>
            <person name="Ma J."/>
        </authorList>
    </citation>
    <scope>NUCLEOTIDE SEQUENCE [LARGE SCALE GENOMIC DNA]</scope>
    <source>
        <strain evidence="2">CCUG 63246</strain>
    </source>
</reference>